<evidence type="ECO:0000313" key="3">
    <source>
        <dbReference type="Proteomes" id="UP000276301"/>
    </source>
</evidence>
<sequence>MKRKNHPLRTGVIAAVAAFIALSVFAGGFIEISRDAGLARWFTDTAVYLIVNKFGSKLFASLVIGCGAAFANSMIAYGRAVKSQKRARATRVRFTPGDSGMERTA</sequence>
<dbReference type="AlphaFoldDB" id="A0A498CMB8"/>
<feature type="transmembrane region" description="Helical" evidence="1">
    <location>
        <begin position="58"/>
        <end position="78"/>
    </location>
</feature>
<keyword evidence="1" id="KW-0472">Membrane</keyword>
<keyword evidence="3" id="KW-1185">Reference proteome</keyword>
<comment type="caution">
    <text evidence="2">The sequence shown here is derived from an EMBL/GenBank/DDBJ whole genome shotgun (WGS) entry which is preliminary data.</text>
</comment>
<accession>A0A498CMB8</accession>
<dbReference type="RefSeq" id="WP_121586968.1">
    <property type="nucleotide sequence ID" value="NZ_RCHT01000013.1"/>
</dbReference>
<keyword evidence="1" id="KW-0812">Transmembrane</keyword>
<evidence type="ECO:0000313" key="2">
    <source>
        <dbReference type="EMBL" id="RLL10680.1"/>
    </source>
</evidence>
<proteinExistence type="predicted"/>
<reference evidence="2 3" key="1">
    <citation type="submission" date="2018-10" db="EMBL/GenBank/DDBJ databases">
        <title>Anaerotruncus faecis sp. nov., isolated from human feces.</title>
        <authorList>
            <person name="Wang Y.-J."/>
        </authorList>
    </citation>
    <scope>NUCLEOTIDE SEQUENCE [LARGE SCALE GENOMIC DNA]</scope>
    <source>
        <strain evidence="2 3">22A2-44</strain>
    </source>
</reference>
<gene>
    <name evidence="2" type="ORF">D4A47_08550</name>
</gene>
<name>A0A498CMB8_9FIRM</name>
<keyword evidence="1" id="KW-1133">Transmembrane helix</keyword>
<feature type="transmembrane region" description="Helical" evidence="1">
    <location>
        <begin position="12"/>
        <end position="30"/>
    </location>
</feature>
<evidence type="ECO:0000256" key="1">
    <source>
        <dbReference type="SAM" id="Phobius"/>
    </source>
</evidence>
<organism evidence="2 3">
    <name type="scientific">Anaerotruncus massiliensis</name>
    <name type="common">ex Liu et al. 2021</name>
    <dbReference type="NCBI Taxonomy" id="2321404"/>
    <lineage>
        <taxon>Bacteria</taxon>
        <taxon>Bacillati</taxon>
        <taxon>Bacillota</taxon>
        <taxon>Clostridia</taxon>
        <taxon>Eubacteriales</taxon>
        <taxon>Oscillospiraceae</taxon>
        <taxon>Anaerotruncus</taxon>
    </lineage>
</organism>
<dbReference type="Proteomes" id="UP000276301">
    <property type="component" value="Unassembled WGS sequence"/>
</dbReference>
<dbReference type="EMBL" id="RCHT01000013">
    <property type="protein sequence ID" value="RLL10680.1"/>
    <property type="molecule type" value="Genomic_DNA"/>
</dbReference>
<protein>
    <submittedName>
        <fullName evidence="2">Uncharacterized protein</fullName>
    </submittedName>
</protein>